<dbReference type="AlphaFoldDB" id="A0A514BVU2"/>
<feature type="chain" id="PRO_5022218589" evidence="1">
    <location>
        <begin position="47"/>
        <end position="228"/>
    </location>
</feature>
<evidence type="ECO:0000313" key="2">
    <source>
        <dbReference type="EMBL" id="QDH71496.1"/>
    </source>
</evidence>
<keyword evidence="3" id="KW-1185">Reference proteome</keyword>
<dbReference type="Proteomes" id="UP000317199">
    <property type="component" value="Chromosome"/>
</dbReference>
<name>A0A514BVU2_9GAMM</name>
<evidence type="ECO:0000313" key="3">
    <source>
        <dbReference type="Proteomes" id="UP000317199"/>
    </source>
</evidence>
<accession>A0A514BVU2</accession>
<dbReference type="KEGG" id="lyj:FKV23_16400"/>
<dbReference type="EMBL" id="CP041242">
    <property type="protein sequence ID" value="QDH71496.1"/>
    <property type="molecule type" value="Genomic_DNA"/>
</dbReference>
<protein>
    <submittedName>
        <fullName evidence="2">Uncharacterized protein</fullName>
    </submittedName>
</protein>
<organism evidence="2 3">
    <name type="scientific">Marilutibacter alkalisoli</name>
    <dbReference type="NCBI Taxonomy" id="2591633"/>
    <lineage>
        <taxon>Bacteria</taxon>
        <taxon>Pseudomonadati</taxon>
        <taxon>Pseudomonadota</taxon>
        <taxon>Gammaproteobacteria</taxon>
        <taxon>Lysobacterales</taxon>
        <taxon>Lysobacteraceae</taxon>
        <taxon>Marilutibacter</taxon>
    </lineage>
</organism>
<evidence type="ECO:0000256" key="1">
    <source>
        <dbReference type="SAM" id="SignalP"/>
    </source>
</evidence>
<sequence length="228" mass="23664">MTSSSRHFQPIAPTMRTLFRPFAVSSLCSLGLAIALLTAASRPATATPPPGADARAMIEAWGVDPSVLAGNGADLLQRAPDPAVDALFQAVHRSLQDENESRALCGLFEPGGDRSLDGLNRAALSLGDASRQRLANAVLLVLMSSAQGKPQPYDAEAAGQALKAAAVRATFLNDGFTAALNGNDADARCRAVAQLTTALEGQPQAERAAVTRLLLSQGLTMLADMSSL</sequence>
<reference evidence="2 3" key="1">
    <citation type="submission" date="2019-06" db="EMBL/GenBank/DDBJ databases">
        <title>Lysobacter alkalisoli sp. nov. isolated from saline-alkali soil.</title>
        <authorList>
            <person name="Sun J.-Q."/>
            <person name="Xu L."/>
        </authorList>
    </citation>
    <scope>NUCLEOTIDE SEQUENCE [LARGE SCALE GENOMIC DNA]</scope>
    <source>
        <strain evidence="2 3">SJ-36</strain>
    </source>
</reference>
<dbReference type="OrthoDB" id="5973914at2"/>
<proteinExistence type="predicted"/>
<gene>
    <name evidence="2" type="ORF">FKV23_16400</name>
</gene>
<keyword evidence="1" id="KW-0732">Signal</keyword>
<dbReference type="RefSeq" id="WP_141624828.1">
    <property type="nucleotide sequence ID" value="NZ_CP041242.1"/>
</dbReference>
<feature type="signal peptide" evidence="1">
    <location>
        <begin position="1"/>
        <end position="46"/>
    </location>
</feature>